<proteinExistence type="inferred from homology"/>
<keyword evidence="5 8" id="KW-0812">Transmembrane</keyword>
<dbReference type="PANTHER" id="PTHR30472">
    <property type="entry name" value="FERRIC ENTEROBACTIN TRANSPORT SYSTEM PERMEASE PROTEIN"/>
    <property type="match status" value="1"/>
</dbReference>
<keyword evidence="6 8" id="KW-1133">Transmembrane helix</keyword>
<evidence type="ECO:0000256" key="2">
    <source>
        <dbReference type="ARBA" id="ARBA00007935"/>
    </source>
</evidence>
<evidence type="ECO:0000256" key="8">
    <source>
        <dbReference type="SAM" id="Phobius"/>
    </source>
</evidence>
<comment type="similarity">
    <text evidence="2">Belongs to the binding-protein-dependent transport system permease family. FecCD subfamily.</text>
</comment>
<comment type="caution">
    <text evidence="9">The sequence shown here is derived from an EMBL/GenBank/DDBJ whole genome shotgun (WGS) entry which is preliminary data.</text>
</comment>
<evidence type="ECO:0000256" key="3">
    <source>
        <dbReference type="ARBA" id="ARBA00022448"/>
    </source>
</evidence>
<evidence type="ECO:0000313" key="10">
    <source>
        <dbReference type="Proteomes" id="UP000248749"/>
    </source>
</evidence>
<feature type="transmembrane region" description="Helical" evidence="8">
    <location>
        <begin position="249"/>
        <end position="271"/>
    </location>
</feature>
<feature type="transmembrane region" description="Helical" evidence="8">
    <location>
        <begin position="316"/>
        <end position="333"/>
    </location>
</feature>
<dbReference type="OrthoDB" id="9782305at2"/>
<accession>A0A2W2BQK3</accession>
<feature type="transmembrane region" description="Helical" evidence="8">
    <location>
        <begin position="156"/>
        <end position="177"/>
    </location>
</feature>
<dbReference type="GO" id="GO:0022857">
    <property type="term" value="F:transmembrane transporter activity"/>
    <property type="evidence" value="ECO:0007669"/>
    <property type="project" value="InterPro"/>
</dbReference>
<dbReference type="InterPro" id="IPR037294">
    <property type="entry name" value="ABC_BtuC-like"/>
</dbReference>
<protein>
    <submittedName>
        <fullName evidence="9">Iron ABC transporter permease</fullName>
    </submittedName>
</protein>
<comment type="subcellular location">
    <subcellularLocation>
        <location evidence="1">Cell membrane</location>
        <topology evidence="1">Multi-pass membrane protein</topology>
    </subcellularLocation>
</comment>
<keyword evidence="4" id="KW-1003">Cell membrane</keyword>
<sequence>MPTTGRARAGVWTRSGLLVLAVALLAVLSAASIAVGSREIQLAEVFRVLVNPDGAWNDAVVNGMRVPRTLLGLAVGTALGVAGAVMQGLTRNPLGDPGLLGVSAGAAFGVVLATGVLGIGSLYGYVWFAFAGALVATVVVHVLGSHGHGGATPAKLALAGAAVTAFLSALTGALILMDTNALNTYRFWSVGSLAGQDPRLLPQVLPFLVAGLLLAAASASALDTLALGEDVARALGQRLGWTRVRAAGAIVLLAGSAVAVAGPIVFVGLVIPHIARAICGPVHRWLLAFSAVLGACLLLAADVAGRVVARPEEVQVGIVVAFVGVPFFIAVARRRRLAEL</sequence>
<feature type="transmembrane region" description="Helical" evidence="8">
    <location>
        <begin position="207"/>
        <end position="228"/>
    </location>
</feature>
<feature type="transmembrane region" description="Helical" evidence="8">
    <location>
        <begin position="125"/>
        <end position="144"/>
    </location>
</feature>
<organism evidence="9 10">
    <name type="scientific">Micromonospora deserti</name>
    <dbReference type="NCBI Taxonomy" id="2070366"/>
    <lineage>
        <taxon>Bacteria</taxon>
        <taxon>Bacillati</taxon>
        <taxon>Actinomycetota</taxon>
        <taxon>Actinomycetes</taxon>
        <taxon>Micromonosporales</taxon>
        <taxon>Micromonosporaceae</taxon>
        <taxon>Micromonospora</taxon>
    </lineage>
</organism>
<dbReference type="InterPro" id="IPR000522">
    <property type="entry name" value="ABC_transptr_permease_BtuC"/>
</dbReference>
<dbReference type="PANTHER" id="PTHR30472:SF1">
    <property type="entry name" value="FE(3+) DICITRATE TRANSPORT SYSTEM PERMEASE PROTEIN FECC-RELATED"/>
    <property type="match status" value="1"/>
</dbReference>
<dbReference type="EMBL" id="POUB01000249">
    <property type="protein sequence ID" value="PZF89475.1"/>
    <property type="molecule type" value="Genomic_DNA"/>
</dbReference>
<dbReference type="Proteomes" id="UP000248749">
    <property type="component" value="Unassembled WGS sequence"/>
</dbReference>
<keyword evidence="3" id="KW-0813">Transport</keyword>
<dbReference type="SUPFAM" id="SSF81345">
    <property type="entry name" value="ABC transporter involved in vitamin B12 uptake, BtuC"/>
    <property type="match status" value="1"/>
</dbReference>
<evidence type="ECO:0000256" key="1">
    <source>
        <dbReference type="ARBA" id="ARBA00004651"/>
    </source>
</evidence>
<reference evidence="9 10" key="1">
    <citation type="submission" date="2018-01" db="EMBL/GenBank/DDBJ databases">
        <title>Draft genome sequence of Salinispora sp. 13K206.</title>
        <authorList>
            <person name="Sahin N."/>
            <person name="Saygin H."/>
            <person name="Ay H."/>
        </authorList>
    </citation>
    <scope>NUCLEOTIDE SEQUENCE [LARGE SCALE GENOMIC DNA]</scope>
    <source>
        <strain evidence="9 10">13K206</strain>
    </source>
</reference>
<dbReference type="AlphaFoldDB" id="A0A2W2BQK3"/>
<evidence type="ECO:0000256" key="6">
    <source>
        <dbReference type="ARBA" id="ARBA00022989"/>
    </source>
</evidence>
<keyword evidence="7 8" id="KW-0472">Membrane</keyword>
<evidence type="ECO:0000313" key="9">
    <source>
        <dbReference type="EMBL" id="PZF89475.1"/>
    </source>
</evidence>
<feature type="transmembrane region" description="Helical" evidence="8">
    <location>
        <begin position="98"/>
        <end position="119"/>
    </location>
</feature>
<dbReference type="CDD" id="cd06550">
    <property type="entry name" value="TM_ABC_iron-siderophores_like"/>
    <property type="match status" value="1"/>
</dbReference>
<dbReference type="Pfam" id="PF01032">
    <property type="entry name" value="FecCD"/>
    <property type="match status" value="1"/>
</dbReference>
<feature type="transmembrane region" description="Helical" evidence="8">
    <location>
        <begin position="283"/>
        <end position="304"/>
    </location>
</feature>
<dbReference type="Gene3D" id="1.10.3470.10">
    <property type="entry name" value="ABC transporter involved in vitamin B12 uptake, BtuC"/>
    <property type="match status" value="1"/>
</dbReference>
<evidence type="ECO:0000256" key="7">
    <source>
        <dbReference type="ARBA" id="ARBA00023136"/>
    </source>
</evidence>
<dbReference type="GO" id="GO:0033214">
    <property type="term" value="P:siderophore-iron import into cell"/>
    <property type="evidence" value="ECO:0007669"/>
    <property type="project" value="TreeGrafter"/>
</dbReference>
<evidence type="ECO:0000256" key="5">
    <source>
        <dbReference type="ARBA" id="ARBA00022692"/>
    </source>
</evidence>
<dbReference type="GO" id="GO:0005886">
    <property type="term" value="C:plasma membrane"/>
    <property type="evidence" value="ECO:0007669"/>
    <property type="project" value="UniProtKB-SubCell"/>
</dbReference>
<keyword evidence="10" id="KW-1185">Reference proteome</keyword>
<evidence type="ECO:0000256" key="4">
    <source>
        <dbReference type="ARBA" id="ARBA00022475"/>
    </source>
</evidence>
<dbReference type="FunFam" id="1.10.3470.10:FF:000001">
    <property type="entry name" value="Vitamin B12 ABC transporter permease BtuC"/>
    <property type="match status" value="1"/>
</dbReference>
<gene>
    <name evidence="9" type="ORF">C1I99_25415</name>
</gene>
<name>A0A2W2BQK3_9ACTN</name>
<feature type="transmembrane region" description="Helical" evidence="8">
    <location>
        <begin position="66"/>
        <end position="86"/>
    </location>
</feature>